<evidence type="ECO:0000313" key="2">
    <source>
        <dbReference type="Proteomes" id="UP000301309"/>
    </source>
</evidence>
<dbReference type="SUPFAM" id="SSF54637">
    <property type="entry name" value="Thioesterase/thiol ester dehydrase-isomerase"/>
    <property type="match status" value="1"/>
</dbReference>
<dbReference type="InterPro" id="IPR029069">
    <property type="entry name" value="HotDog_dom_sf"/>
</dbReference>
<dbReference type="OrthoDB" id="3683044at2"/>
<dbReference type="PANTHER" id="PTHR31793">
    <property type="entry name" value="4-HYDROXYBENZOYL-COA THIOESTERASE FAMILY MEMBER"/>
    <property type="match status" value="1"/>
</dbReference>
<dbReference type="AlphaFoldDB" id="A0A4D4KSK1"/>
<dbReference type="CDD" id="cd00586">
    <property type="entry name" value="4HBT"/>
    <property type="match status" value="1"/>
</dbReference>
<keyword evidence="2" id="KW-1185">Reference proteome</keyword>
<accession>A0A4D4KSK1</accession>
<gene>
    <name evidence="1" type="ORF">SVIO_025280</name>
</gene>
<organism evidence="1 2">
    <name type="scientific">Streptomyces violaceusniger</name>
    <dbReference type="NCBI Taxonomy" id="68280"/>
    <lineage>
        <taxon>Bacteria</taxon>
        <taxon>Bacillati</taxon>
        <taxon>Actinomycetota</taxon>
        <taxon>Actinomycetes</taxon>
        <taxon>Kitasatosporales</taxon>
        <taxon>Streptomycetaceae</taxon>
        <taxon>Streptomyces</taxon>
        <taxon>Streptomyces violaceusniger group</taxon>
    </lineage>
</organism>
<dbReference type="InterPro" id="IPR050563">
    <property type="entry name" value="4-hydroxybenzoyl-CoA_TE"/>
</dbReference>
<protein>
    <submittedName>
        <fullName evidence="1">Thioesterase</fullName>
    </submittedName>
</protein>
<comment type="caution">
    <text evidence="1">The sequence shown here is derived from an EMBL/GenBank/DDBJ whole genome shotgun (WGS) entry which is preliminary data.</text>
</comment>
<dbReference type="Gene3D" id="3.10.129.10">
    <property type="entry name" value="Hotdog Thioesterase"/>
    <property type="match status" value="1"/>
</dbReference>
<reference evidence="1 2" key="1">
    <citation type="journal article" date="2020" name="Int. J. Syst. Evol. Microbiol.">
        <title>Reclassification of Streptomyces castelarensis and Streptomyces sporoclivatus as later heterotypic synonyms of Streptomyces antimycoticus.</title>
        <authorList>
            <person name="Komaki H."/>
            <person name="Tamura T."/>
        </authorList>
    </citation>
    <scope>NUCLEOTIDE SEQUENCE [LARGE SCALE GENOMIC DNA]</scope>
    <source>
        <strain evidence="1 2">NBRC 13459</strain>
    </source>
</reference>
<dbReference type="Pfam" id="PF13279">
    <property type="entry name" value="4HBT_2"/>
    <property type="match status" value="1"/>
</dbReference>
<dbReference type="Proteomes" id="UP000301309">
    <property type="component" value="Unassembled WGS sequence"/>
</dbReference>
<dbReference type="RefSeq" id="WP_137977036.1">
    <property type="nucleotide sequence ID" value="NZ_BAAASO010000075.1"/>
</dbReference>
<dbReference type="EMBL" id="BJHW01000001">
    <property type="protein sequence ID" value="GDY51905.1"/>
    <property type="molecule type" value="Genomic_DNA"/>
</dbReference>
<sequence>MAEPFSVQVTVRGYETDVQGHLHQSVYLQYAEHARWSVLQRAGIRQADLLAKDVGPVALETTIRYQRELLAGEETEVTCSFKWSEGKTFRIEQVIRKTDGTVAAEVTGVGGLMDLKERRLVADPGGYLRGLAADPQLLGL</sequence>
<evidence type="ECO:0000313" key="1">
    <source>
        <dbReference type="EMBL" id="GDY51905.1"/>
    </source>
</evidence>
<proteinExistence type="predicted"/>
<dbReference type="GO" id="GO:0047617">
    <property type="term" value="F:fatty acyl-CoA hydrolase activity"/>
    <property type="evidence" value="ECO:0007669"/>
    <property type="project" value="TreeGrafter"/>
</dbReference>
<name>A0A4D4KSK1_STRVO</name>
<dbReference type="PANTHER" id="PTHR31793:SF24">
    <property type="entry name" value="LONG-CHAIN ACYL-COA THIOESTERASE FADM"/>
    <property type="match status" value="1"/>
</dbReference>